<reference evidence="4 5" key="2">
    <citation type="submission" date="2019-01" db="EMBL/GenBank/DDBJ databases">
        <title>Motilimonas pumilus sp. nov., isolated from the gut of sea cucumber (Apostichopus japonicus).</title>
        <authorList>
            <person name="Wang F.-Q."/>
            <person name="Ren L.-H."/>
            <person name="Lin Y.-W."/>
            <person name="Sun G.-H."/>
            <person name="Du Z.-J."/>
            <person name="Zhao J.-X."/>
            <person name="Liu X.-J."/>
            <person name="Liu L.-J."/>
        </authorList>
    </citation>
    <scope>NUCLEOTIDE SEQUENCE [LARGE SCALE GENOMIC DNA]</scope>
    <source>
        <strain evidence="4 5">PLHSC7-2</strain>
    </source>
</reference>
<accession>A0A418YJ17</accession>
<keyword evidence="2" id="KW-0472">Membrane</keyword>
<evidence type="ECO:0000256" key="1">
    <source>
        <dbReference type="ARBA" id="ARBA00023277"/>
    </source>
</evidence>
<dbReference type="Proteomes" id="UP000283255">
    <property type="component" value="Unassembled WGS sequence"/>
</dbReference>
<dbReference type="EMBL" id="QZCH01000002">
    <property type="protein sequence ID" value="RJG50645.1"/>
    <property type="molecule type" value="Genomic_DNA"/>
</dbReference>
<protein>
    <submittedName>
        <fullName evidence="4">Glycosyl hydrolase</fullName>
    </submittedName>
</protein>
<keyword evidence="2" id="KW-1133">Transmembrane helix</keyword>
<sequence>MLEWSITAVLAWLTLSNLVILILYRKSLYAMWHEPVCKQAVVIFESDDWGPGDSHHAQALEKLTQILAKYSDYRGHPAHCTIGTLLSVPDEQKISQSQYQSYSEKTLLDRDYREMLQSLKQGAKSGLLSLQLHGKAHYFPAQLLSAFQQMPKLKTWLQHTPLYHELLPSELQSRWNNLADTQSIAQAVKEEVELFQQCFESSPTVAVPPTFVWNSDVEVSWRSHGITTIITPGQRFVSRQGQDFYADITRIVNFQQSQTGQTYLVRDAYFEPQLGHQWRDALKVLKRQVQLGRPCLYEMHRFNFVGPQANAADNFGQLDQLLQHSLSLFPQLCFFSSAEFANLTQHDPDKLIETQWRKRLPPWLLRLKRLPGFSKIAALSGLSALIWLLGQTSSPSPTINWEPGNGRT</sequence>
<keyword evidence="4" id="KW-0378">Hydrolase</keyword>
<keyword evidence="2" id="KW-0812">Transmembrane</keyword>
<dbReference type="Pfam" id="PF03065">
    <property type="entry name" value="Glyco_hydro_57"/>
    <property type="match status" value="1"/>
</dbReference>
<feature type="transmembrane region" description="Helical" evidence="2">
    <location>
        <begin position="6"/>
        <end position="24"/>
    </location>
</feature>
<gene>
    <name evidence="4" type="ORF">D1Z90_04005</name>
</gene>
<proteinExistence type="predicted"/>
<evidence type="ECO:0000313" key="4">
    <source>
        <dbReference type="EMBL" id="RJG50645.1"/>
    </source>
</evidence>
<keyword evidence="5" id="KW-1185">Reference proteome</keyword>
<dbReference type="AlphaFoldDB" id="A0A418YJ17"/>
<dbReference type="InterPro" id="IPR004300">
    <property type="entry name" value="Glyco_hydro_57_N"/>
</dbReference>
<dbReference type="GO" id="GO:0016787">
    <property type="term" value="F:hydrolase activity"/>
    <property type="evidence" value="ECO:0007669"/>
    <property type="project" value="UniProtKB-KW"/>
</dbReference>
<name>A0A418YJ17_9GAMM</name>
<reference evidence="4 5" key="1">
    <citation type="submission" date="2018-09" db="EMBL/GenBank/DDBJ databases">
        <authorList>
            <person name="Wang F."/>
        </authorList>
    </citation>
    <scope>NUCLEOTIDE SEQUENCE [LARGE SCALE GENOMIC DNA]</scope>
    <source>
        <strain evidence="4 5">PLHSC7-2</strain>
    </source>
</reference>
<evidence type="ECO:0000259" key="3">
    <source>
        <dbReference type="Pfam" id="PF03065"/>
    </source>
</evidence>
<evidence type="ECO:0000313" key="5">
    <source>
        <dbReference type="Proteomes" id="UP000283255"/>
    </source>
</evidence>
<evidence type="ECO:0000256" key="2">
    <source>
        <dbReference type="SAM" id="Phobius"/>
    </source>
</evidence>
<comment type="caution">
    <text evidence="4">The sequence shown here is derived from an EMBL/GenBank/DDBJ whole genome shotgun (WGS) entry which is preliminary data.</text>
</comment>
<dbReference type="GO" id="GO:0005975">
    <property type="term" value="P:carbohydrate metabolic process"/>
    <property type="evidence" value="ECO:0007669"/>
    <property type="project" value="InterPro"/>
</dbReference>
<organism evidence="4 5">
    <name type="scientific">Motilimonas pumila</name>
    <dbReference type="NCBI Taxonomy" id="2303987"/>
    <lineage>
        <taxon>Bacteria</taxon>
        <taxon>Pseudomonadati</taxon>
        <taxon>Pseudomonadota</taxon>
        <taxon>Gammaproteobacteria</taxon>
        <taxon>Alteromonadales</taxon>
        <taxon>Alteromonadales genera incertae sedis</taxon>
        <taxon>Motilimonas</taxon>
    </lineage>
</organism>
<feature type="domain" description="Glycoside hydrolase family 57 N-terminal" evidence="3">
    <location>
        <begin position="157"/>
        <end position="242"/>
    </location>
</feature>
<keyword evidence="1" id="KW-0119">Carbohydrate metabolism</keyword>